<keyword evidence="4" id="KW-1185">Reference proteome</keyword>
<protein>
    <submittedName>
        <fullName evidence="3">2-C-methyl-D-erythritol 4-phosphate cytidylyltransferase</fullName>
    </submittedName>
</protein>
<dbReference type="InterPro" id="IPR018294">
    <property type="entry name" value="ISPD_synthase_CS"/>
</dbReference>
<evidence type="ECO:0000313" key="3">
    <source>
        <dbReference type="EMBL" id="RBP72210.1"/>
    </source>
</evidence>
<dbReference type="PANTHER" id="PTHR32125:SF4">
    <property type="entry name" value="2-C-METHYL-D-ERYTHRITOL 4-PHOSPHATE CYTIDYLYLTRANSFERASE, CHLOROPLASTIC"/>
    <property type="match status" value="1"/>
</dbReference>
<dbReference type="PROSITE" id="PS01295">
    <property type="entry name" value="ISPD"/>
    <property type="match status" value="1"/>
</dbReference>
<organism evidence="3 4">
    <name type="scientific">Brevibacterium celere</name>
    <dbReference type="NCBI Taxonomy" id="225845"/>
    <lineage>
        <taxon>Bacteria</taxon>
        <taxon>Bacillati</taxon>
        <taxon>Actinomycetota</taxon>
        <taxon>Actinomycetes</taxon>
        <taxon>Micrococcales</taxon>
        <taxon>Brevibacteriaceae</taxon>
        <taxon>Brevibacterium</taxon>
    </lineage>
</organism>
<evidence type="ECO:0000256" key="1">
    <source>
        <dbReference type="ARBA" id="ARBA00022679"/>
    </source>
</evidence>
<evidence type="ECO:0000313" key="4">
    <source>
        <dbReference type="Proteomes" id="UP000253509"/>
    </source>
</evidence>
<comment type="caution">
    <text evidence="3">The sequence shown here is derived from an EMBL/GenBank/DDBJ whole genome shotgun (WGS) entry which is preliminary data.</text>
</comment>
<dbReference type="SUPFAM" id="SSF53448">
    <property type="entry name" value="Nucleotide-diphospho-sugar transferases"/>
    <property type="match status" value="1"/>
</dbReference>
<gene>
    <name evidence="3" type="ORF">DFO65_104167</name>
</gene>
<dbReference type="AlphaFoldDB" id="A0A366IJA8"/>
<proteinExistence type="predicted"/>
<name>A0A366IJA8_9MICO</name>
<evidence type="ECO:0000256" key="2">
    <source>
        <dbReference type="ARBA" id="ARBA00022695"/>
    </source>
</evidence>
<dbReference type="InterPro" id="IPR029044">
    <property type="entry name" value="Nucleotide-diphossugar_trans"/>
</dbReference>
<sequence length="190" mass="20341">MSAAEREIAEIASGASGMSITAVAGGRDRVESVRLALRHSQASDLVLVHDAARCLTPPEVFRRVVAALDAGAEAVVPVLPMTDTVRRVSADGTLRGDLDRKSLRRIQTPQGFTSAILERAHASHRDELDRLGARAREATDDAGLVERLGVDVVAVDGHEEALKITYPLDLVVGEHIARLRDDADASEARP</sequence>
<keyword evidence="1 3" id="KW-0808">Transferase</keyword>
<dbReference type="InterPro" id="IPR034683">
    <property type="entry name" value="IspD/TarI"/>
</dbReference>
<dbReference type="GO" id="GO:0050518">
    <property type="term" value="F:2-C-methyl-D-erythritol 4-phosphate cytidylyltransferase activity"/>
    <property type="evidence" value="ECO:0007669"/>
    <property type="project" value="TreeGrafter"/>
</dbReference>
<dbReference type="Proteomes" id="UP000253509">
    <property type="component" value="Unassembled WGS sequence"/>
</dbReference>
<dbReference type="EMBL" id="QNSB01000004">
    <property type="protein sequence ID" value="RBP72210.1"/>
    <property type="molecule type" value="Genomic_DNA"/>
</dbReference>
<dbReference type="PANTHER" id="PTHR32125">
    <property type="entry name" value="2-C-METHYL-D-ERYTHRITOL 4-PHOSPHATE CYTIDYLYLTRANSFERASE, CHLOROPLASTIC"/>
    <property type="match status" value="1"/>
</dbReference>
<dbReference type="GO" id="GO:0008299">
    <property type="term" value="P:isoprenoid biosynthetic process"/>
    <property type="evidence" value="ECO:0007669"/>
    <property type="project" value="InterPro"/>
</dbReference>
<keyword evidence="2 3" id="KW-0548">Nucleotidyltransferase</keyword>
<dbReference type="Gene3D" id="3.90.550.10">
    <property type="entry name" value="Spore Coat Polysaccharide Biosynthesis Protein SpsA, Chain A"/>
    <property type="match status" value="1"/>
</dbReference>
<reference evidence="3 4" key="1">
    <citation type="submission" date="2018-06" db="EMBL/GenBank/DDBJ databases">
        <title>Freshwater and sediment microbial communities from various areas in North America, analyzing microbe dynamics in response to fracking.</title>
        <authorList>
            <person name="Lamendella R."/>
        </authorList>
    </citation>
    <scope>NUCLEOTIDE SEQUENCE [LARGE SCALE GENOMIC DNA]</scope>
    <source>
        <strain evidence="3 4">3b_TX</strain>
    </source>
</reference>
<dbReference type="Pfam" id="PF01128">
    <property type="entry name" value="IspD"/>
    <property type="match status" value="1"/>
</dbReference>
<dbReference type="InterPro" id="IPR050088">
    <property type="entry name" value="IspD/TarI_cytidylyltransf_bact"/>
</dbReference>
<accession>A0A366IJA8</accession>